<evidence type="ECO:0000313" key="2">
    <source>
        <dbReference type="Proteomes" id="UP000316196"/>
    </source>
</evidence>
<protein>
    <submittedName>
        <fullName evidence="1">Uncharacterized protein</fullName>
    </submittedName>
</protein>
<reference evidence="1 2" key="1">
    <citation type="submission" date="2019-06" db="EMBL/GenBank/DDBJ databases">
        <title>Sequencing the genomes of 1000 actinobacteria strains.</title>
        <authorList>
            <person name="Klenk H.-P."/>
        </authorList>
    </citation>
    <scope>NUCLEOTIDE SEQUENCE [LARGE SCALE GENOMIC DNA]</scope>
    <source>
        <strain evidence="1 2">DSM 8251</strain>
    </source>
</reference>
<dbReference type="OrthoDB" id="3731093at2"/>
<evidence type="ECO:0000313" key="1">
    <source>
        <dbReference type="EMBL" id="TQL62878.1"/>
    </source>
</evidence>
<dbReference type="Proteomes" id="UP000316196">
    <property type="component" value="Unassembled WGS sequence"/>
</dbReference>
<gene>
    <name evidence="1" type="ORF">FB460_0669</name>
</gene>
<keyword evidence="2" id="KW-1185">Reference proteome</keyword>
<dbReference type="EMBL" id="VFOR01000001">
    <property type="protein sequence ID" value="TQL62878.1"/>
    <property type="molecule type" value="Genomic_DNA"/>
</dbReference>
<organism evidence="1 2">
    <name type="scientific">Propioniferax innocua</name>
    <dbReference type="NCBI Taxonomy" id="1753"/>
    <lineage>
        <taxon>Bacteria</taxon>
        <taxon>Bacillati</taxon>
        <taxon>Actinomycetota</taxon>
        <taxon>Actinomycetes</taxon>
        <taxon>Propionibacteriales</taxon>
        <taxon>Propionibacteriaceae</taxon>
        <taxon>Propioniferax</taxon>
    </lineage>
</organism>
<sequence length="178" mass="19032">MQRALSLVIGLALVLGASAAGVVLWRTDEGRSSVGVARRTDGSVTLVTAWCAGERLDEPRIDAWVDGRSGHRLMAASGSSTQDVTAYVVGRPNAGMEETVNEPLPESDPLVAYNAGQPDSWWPRQGYPSSATVFRVNQLPVSDTDIPREVMVGDGEIIPSSELFTQRCTPHGEQLAAN</sequence>
<comment type="caution">
    <text evidence="1">The sequence shown here is derived from an EMBL/GenBank/DDBJ whole genome shotgun (WGS) entry which is preliminary data.</text>
</comment>
<dbReference type="AlphaFoldDB" id="A0A542ZRA0"/>
<accession>A0A542ZRA0</accession>
<name>A0A542ZRA0_9ACTN</name>
<dbReference type="RefSeq" id="WP_142092665.1">
    <property type="nucleotide sequence ID" value="NZ_BAAAMD010000001.1"/>
</dbReference>
<proteinExistence type="predicted"/>